<keyword evidence="3" id="KW-1185">Reference proteome</keyword>
<reference evidence="2 3" key="1">
    <citation type="journal article" date="2024" name="J Genomics">
        <title>Draft genome sequencing and assembly of Favolaschia claudopus CIRM-BRFM 2984 isolated from oak limbs.</title>
        <authorList>
            <person name="Navarro D."/>
            <person name="Drula E."/>
            <person name="Chaduli D."/>
            <person name="Cazenave R."/>
            <person name="Ahrendt S."/>
            <person name="Wang J."/>
            <person name="Lipzen A."/>
            <person name="Daum C."/>
            <person name="Barry K."/>
            <person name="Grigoriev I.V."/>
            <person name="Favel A."/>
            <person name="Rosso M.N."/>
            <person name="Martin F."/>
        </authorList>
    </citation>
    <scope>NUCLEOTIDE SEQUENCE [LARGE SCALE GENOMIC DNA]</scope>
    <source>
        <strain evidence="2 3">CIRM-BRFM 2984</strain>
    </source>
</reference>
<feature type="region of interest" description="Disordered" evidence="1">
    <location>
        <begin position="27"/>
        <end position="47"/>
    </location>
</feature>
<dbReference type="Proteomes" id="UP001362999">
    <property type="component" value="Unassembled WGS sequence"/>
</dbReference>
<dbReference type="AlphaFoldDB" id="A0AAV9ZN66"/>
<evidence type="ECO:0000256" key="1">
    <source>
        <dbReference type="SAM" id="MobiDB-lite"/>
    </source>
</evidence>
<comment type="caution">
    <text evidence="2">The sequence shown here is derived from an EMBL/GenBank/DDBJ whole genome shotgun (WGS) entry which is preliminary data.</text>
</comment>
<sequence length="349" mass="39439">MLSVYTVTRSPRLFAFDNLLHHHCFSSAQPSKRRPGGGRPGRPSFLISNLNPSSLVETDKIDISDRQQFTVRFPNSTDELSAQRHEQSNPLCYEFNGHQRVPFPAETSGFLYYHQPPHALPSEGGIRFRLAHSPSRSSFASAPDLFCTNGAPWQITFPQLACRKYPTILNQLCREFRDVSALRIALCQRLFGDVKQISSHILVFRLTQEFPINFRKISLVVVGEDAIQHVAIPHLFQTSKQGEKWYPWAGSAIARFERSTNPQYAGRRVVHLRIVRIVGDEPVSAASGVSNSDQDVARRKHNRVVKPEAGQLVRRLPCGSKVAKPWAYDIDEDPQSTVAVGLDMLWKRD</sequence>
<proteinExistence type="predicted"/>
<evidence type="ECO:0000313" key="3">
    <source>
        <dbReference type="Proteomes" id="UP001362999"/>
    </source>
</evidence>
<organism evidence="2 3">
    <name type="scientific">Favolaschia claudopus</name>
    <dbReference type="NCBI Taxonomy" id="2862362"/>
    <lineage>
        <taxon>Eukaryota</taxon>
        <taxon>Fungi</taxon>
        <taxon>Dikarya</taxon>
        <taxon>Basidiomycota</taxon>
        <taxon>Agaricomycotina</taxon>
        <taxon>Agaricomycetes</taxon>
        <taxon>Agaricomycetidae</taxon>
        <taxon>Agaricales</taxon>
        <taxon>Marasmiineae</taxon>
        <taxon>Mycenaceae</taxon>
        <taxon>Favolaschia</taxon>
    </lineage>
</organism>
<name>A0AAV9ZN66_9AGAR</name>
<dbReference type="EMBL" id="JAWWNJ010000131">
    <property type="protein sequence ID" value="KAK6987516.1"/>
    <property type="molecule type" value="Genomic_DNA"/>
</dbReference>
<gene>
    <name evidence="2" type="ORF">R3P38DRAFT_3101574</name>
</gene>
<accession>A0AAV9ZN66</accession>
<feature type="non-terminal residue" evidence="2">
    <location>
        <position position="349"/>
    </location>
</feature>
<protein>
    <submittedName>
        <fullName evidence="2">Uncharacterized protein</fullName>
    </submittedName>
</protein>
<evidence type="ECO:0000313" key="2">
    <source>
        <dbReference type="EMBL" id="KAK6987516.1"/>
    </source>
</evidence>